<dbReference type="InterPro" id="IPR050482">
    <property type="entry name" value="Sensor_HK_TwoCompSys"/>
</dbReference>
<accession>A0ABX2DFV1</accession>
<evidence type="ECO:0000259" key="4">
    <source>
        <dbReference type="PROSITE" id="PS50109"/>
    </source>
</evidence>
<dbReference type="Gene3D" id="3.30.565.10">
    <property type="entry name" value="Histidine kinase-like ATPase, C-terminal domain"/>
    <property type="match status" value="1"/>
</dbReference>
<dbReference type="SUPFAM" id="SSF55874">
    <property type="entry name" value="ATPase domain of HSP90 chaperone/DNA topoisomerase II/histidine kinase"/>
    <property type="match status" value="1"/>
</dbReference>
<dbReference type="InterPro" id="IPR005467">
    <property type="entry name" value="His_kinase_dom"/>
</dbReference>
<dbReference type="Pfam" id="PF07730">
    <property type="entry name" value="HisKA_3"/>
    <property type="match status" value="1"/>
</dbReference>
<dbReference type="RefSeq" id="WP_173273617.1">
    <property type="nucleotide sequence ID" value="NZ_JABMKV010000004.1"/>
</dbReference>
<dbReference type="Gene3D" id="1.20.5.1930">
    <property type="match status" value="1"/>
</dbReference>
<dbReference type="InterPro" id="IPR003594">
    <property type="entry name" value="HATPase_dom"/>
</dbReference>
<dbReference type="PANTHER" id="PTHR24421">
    <property type="entry name" value="NITRATE/NITRITE SENSOR PROTEIN NARX-RELATED"/>
    <property type="match status" value="1"/>
</dbReference>
<proteinExistence type="predicted"/>
<comment type="caution">
    <text evidence="6">The sequence shown here is derived from an EMBL/GenBank/DDBJ whole genome shotgun (WGS) entry which is preliminary data.</text>
</comment>
<evidence type="ECO:0000256" key="1">
    <source>
        <dbReference type="ARBA" id="ARBA00022679"/>
    </source>
</evidence>
<organism evidence="6 7">
    <name type="scientific">Pedobacter boryungensis</name>
    <dbReference type="NCBI Taxonomy" id="869962"/>
    <lineage>
        <taxon>Bacteria</taxon>
        <taxon>Pseudomonadati</taxon>
        <taxon>Bacteroidota</taxon>
        <taxon>Sphingobacteriia</taxon>
        <taxon>Sphingobacteriales</taxon>
        <taxon>Sphingobacteriaceae</taxon>
        <taxon>Pedobacter</taxon>
    </lineage>
</organism>
<feature type="domain" description="PAC" evidence="5">
    <location>
        <begin position="137"/>
        <end position="189"/>
    </location>
</feature>
<dbReference type="Proteomes" id="UP000762110">
    <property type="component" value="Unassembled WGS sequence"/>
</dbReference>
<name>A0ABX2DFV1_9SPHI</name>
<reference evidence="6 7" key="1">
    <citation type="submission" date="2020-05" db="EMBL/GenBank/DDBJ databases">
        <title>Description of Pedobacter foliorum sp. nov.</title>
        <authorList>
            <person name="Qi S."/>
            <person name="Carlier A."/>
            <person name="Cnockaert M."/>
            <person name="Vandamme P."/>
        </authorList>
    </citation>
    <scope>NUCLEOTIDE SEQUENCE [LARGE SCALE GENOMIC DNA]</scope>
    <source>
        <strain evidence="6 7">LMG 31300</strain>
    </source>
</reference>
<evidence type="ECO:0000313" key="6">
    <source>
        <dbReference type="EMBL" id="NQX32968.1"/>
    </source>
</evidence>
<dbReference type="Pfam" id="PF13426">
    <property type="entry name" value="PAS_9"/>
    <property type="match status" value="1"/>
</dbReference>
<dbReference type="NCBIfam" id="TIGR00229">
    <property type="entry name" value="sensory_box"/>
    <property type="match status" value="1"/>
</dbReference>
<sequence length="526" mass="60329">MKNNKDKIISNYKQQIEEIISNHEHQSLTENKLVTLLVELQIAESELEVQNDELSMSAKILETERAEFADFFNLVPVGYFILDHLGRVTKANEIGLKLLCVEESVLLNQQFQRFIAPDSLEKFYSFLHKMRPNEAKQTAEIKMQLFNGDQIYTKMEGIAVHNLFSDVLVYCVTVTDITASKLAEQKLQVTTERLEMSLKASGTGTWSIDLIENRVFLDEFSLKLLALHSWEFDGSIKKFLELVHPEDQFYVKRQLLNDTNNEEKIDLEFRVIIKGQTKYIATKGHRIQTELGKQLSIGILLDMTERKKIVLAKQDLHDEKQKLILATTLNAQENERQKISSILHDSICQLLYGIRLHLPSMKLNDDSKAEFQMVNHLLDQAIKETRELSYELTPSVLRDFGFVEGIREMAQRLSFKNFRISIKLSEEANLLSADLQLSVFRIVQELINNSIKHANADKAEINFYTEGNKVTILVYDNGNGFDEDLETLMARGSGLRGIRSRLSLLNGHMEVESSNVGTQIKISFTH</sequence>
<dbReference type="PROSITE" id="PS50109">
    <property type="entry name" value="HIS_KIN"/>
    <property type="match status" value="1"/>
</dbReference>
<gene>
    <name evidence="6" type="ORF">HQN85_14620</name>
</gene>
<dbReference type="InterPro" id="IPR000014">
    <property type="entry name" value="PAS"/>
</dbReference>
<keyword evidence="1" id="KW-0808">Transferase</keyword>
<protein>
    <submittedName>
        <fullName evidence="6">PAS domain S-box protein</fullName>
    </submittedName>
</protein>
<dbReference type="EMBL" id="JABMKV010000004">
    <property type="protein sequence ID" value="NQX32968.1"/>
    <property type="molecule type" value="Genomic_DNA"/>
</dbReference>
<dbReference type="InterPro" id="IPR011712">
    <property type="entry name" value="Sig_transdc_His_kin_sub3_dim/P"/>
</dbReference>
<dbReference type="Gene3D" id="3.30.450.20">
    <property type="entry name" value="PAS domain"/>
    <property type="match status" value="2"/>
</dbReference>
<dbReference type="InterPro" id="IPR000700">
    <property type="entry name" value="PAS-assoc_C"/>
</dbReference>
<dbReference type="CDD" id="cd00130">
    <property type="entry name" value="PAS"/>
    <property type="match status" value="1"/>
</dbReference>
<keyword evidence="3" id="KW-0902">Two-component regulatory system</keyword>
<dbReference type="InterPro" id="IPR035965">
    <property type="entry name" value="PAS-like_dom_sf"/>
</dbReference>
<keyword evidence="2" id="KW-0418">Kinase</keyword>
<dbReference type="Pfam" id="PF02518">
    <property type="entry name" value="HATPase_c"/>
    <property type="match status" value="1"/>
</dbReference>
<evidence type="ECO:0000256" key="3">
    <source>
        <dbReference type="ARBA" id="ARBA00023012"/>
    </source>
</evidence>
<dbReference type="SUPFAM" id="SSF55785">
    <property type="entry name" value="PYP-like sensor domain (PAS domain)"/>
    <property type="match status" value="2"/>
</dbReference>
<dbReference type="SMART" id="SM00091">
    <property type="entry name" value="PAS"/>
    <property type="match status" value="2"/>
</dbReference>
<keyword evidence="7" id="KW-1185">Reference proteome</keyword>
<dbReference type="PROSITE" id="PS50113">
    <property type="entry name" value="PAC"/>
    <property type="match status" value="1"/>
</dbReference>
<evidence type="ECO:0000259" key="5">
    <source>
        <dbReference type="PROSITE" id="PS50113"/>
    </source>
</evidence>
<feature type="domain" description="Histidine kinase" evidence="4">
    <location>
        <begin position="441"/>
        <end position="526"/>
    </location>
</feature>
<dbReference type="InterPro" id="IPR036890">
    <property type="entry name" value="HATPase_C_sf"/>
</dbReference>
<dbReference type="CDD" id="cd16917">
    <property type="entry name" value="HATPase_UhpB-NarQ-NarX-like"/>
    <property type="match status" value="1"/>
</dbReference>
<evidence type="ECO:0000313" key="7">
    <source>
        <dbReference type="Proteomes" id="UP000762110"/>
    </source>
</evidence>
<evidence type="ECO:0000256" key="2">
    <source>
        <dbReference type="ARBA" id="ARBA00022777"/>
    </source>
</evidence>